<evidence type="ECO:0000256" key="6">
    <source>
        <dbReference type="SAM" id="Phobius"/>
    </source>
</evidence>
<evidence type="ECO:0000256" key="1">
    <source>
        <dbReference type="ARBA" id="ARBA00004141"/>
    </source>
</evidence>
<reference evidence="9" key="1">
    <citation type="journal article" date="2018" name="Nat. Microbiol.">
        <title>Leveraging single-cell genomics to expand the fungal tree of life.</title>
        <authorList>
            <person name="Ahrendt S.R."/>
            <person name="Quandt C.A."/>
            <person name="Ciobanu D."/>
            <person name="Clum A."/>
            <person name="Salamov A."/>
            <person name="Andreopoulos B."/>
            <person name="Cheng J.F."/>
            <person name="Woyke T."/>
            <person name="Pelin A."/>
            <person name="Henrissat B."/>
            <person name="Reynolds N.K."/>
            <person name="Benny G.L."/>
            <person name="Smith M.E."/>
            <person name="James T.Y."/>
            <person name="Grigoriev I.V."/>
        </authorList>
    </citation>
    <scope>NUCLEOTIDE SEQUENCE [LARGE SCALE GENOMIC DNA]</scope>
    <source>
        <strain evidence="9">Benny S71-1</strain>
    </source>
</reference>
<feature type="transmembrane region" description="Helical" evidence="6">
    <location>
        <begin position="46"/>
        <end position="68"/>
    </location>
</feature>
<evidence type="ECO:0000313" key="8">
    <source>
        <dbReference type="EMBL" id="RKP26233.1"/>
    </source>
</evidence>
<sequence length="490" mass="51617">MELPYIIFTVRLAQVICAFLAMALSARVIDLYRRHSADGSESAFNFSLFTSLTGCALSGLMLGAPFLYNRLRWTWTRFLVDPFGETMSSIIYIVFFFVSGVVVALKAAPDAGGCGAQHFGHLVEHGDDGSMAVASDDAGPGACRTAKATAAFDFFALLTWLGTFALLVYSHRSRLRVLFVPGAAAAQADLLTQNATMASMSPASQLPPTLPSRPTTEHSGASNKTGEENRPVAAVMAHASPYAQASSAISDSMLGGHGSPSNGPAPPTAAATTTASLAHMPMPMPMPEPAITTSHAYTAAPGFPMPMTAALTQQDAMQHGSPSLSIPEPSSTAQSSPVLLATNPPSPIFPSPHSIQHRRQFSGEGRSIMTSAPSMVASYDPSAYTGRTAHTTYTRTVTPPTTLQDDRSVYPASTDAIYHGSSRATDSILSREALSVPSIRSKEEEENEMGSLYPASTDGLYQGSSRAPSLPDDVKEEEEEEAAAAALSSS</sequence>
<keyword evidence="4 6" id="KW-0472">Membrane</keyword>
<dbReference type="Pfam" id="PF01284">
    <property type="entry name" value="MARVEL"/>
    <property type="match status" value="1"/>
</dbReference>
<feature type="region of interest" description="Disordered" evidence="5">
    <location>
        <begin position="250"/>
        <end position="272"/>
    </location>
</feature>
<organism evidence="8 9">
    <name type="scientific">Syncephalis pseudoplumigaleata</name>
    <dbReference type="NCBI Taxonomy" id="1712513"/>
    <lineage>
        <taxon>Eukaryota</taxon>
        <taxon>Fungi</taxon>
        <taxon>Fungi incertae sedis</taxon>
        <taxon>Zoopagomycota</taxon>
        <taxon>Zoopagomycotina</taxon>
        <taxon>Zoopagomycetes</taxon>
        <taxon>Zoopagales</taxon>
        <taxon>Piptocephalidaceae</taxon>
        <taxon>Syncephalis</taxon>
    </lineage>
</organism>
<feature type="region of interest" description="Disordered" evidence="5">
    <location>
        <begin position="199"/>
        <end position="228"/>
    </location>
</feature>
<dbReference type="GO" id="GO:0016020">
    <property type="term" value="C:membrane"/>
    <property type="evidence" value="ECO:0007669"/>
    <property type="project" value="UniProtKB-SubCell"/>
</dbReference>
<dbReference type="OrthoDB" id="10455259at2759"/>
<evidence type="ECO:0000313" key="9">
    <source>
        <dbReference type="Proteomes" id="UP000278143"/>
    </source>
</evidence>
<keyword evidence="3 6" id="KW-1133">Transmembrane helix</keyword>
<evidence type="ECO:0000256" key="3">
    <source>
        <dbReference type="ARBA" id="ARBA00022989"/>
    </source>
</evidence>
<dbReference type="Proteomes" id="UP000278143">
    <property type="component" value="Unassembled WGS sequence"/>
</dbReference>
<keyword evidence="2 6" id="KW-0812">Transmembrane</keyword>
<proteinExistence type="predicted"/>
<feature type="compositionally biased region" description="Polar residues" evidence="5">
    <location>
        <begin position="199"/>
        <end position="224"/>
    </location>
</feature>
<protein>
    <recommendedName>
        <fullName evidence="7">MARVEL domain-containing protein</fullName>
    </recommendedName>
</protein>
<comment type="subcellular location">
    <subcellularLocation>
        <location evidence="1">Membrane</location>
        <topology evidence="1">Multi-pass membrane protein</topology>
    </subcellularLocation>
</comment>
<evidence type="ECO:0000259" key="7">
    <source>
        <dbReference type="Pfam" id="PF01284"/>
    </source>
</evidence>
<evidence type="ECO:0000256" key="2">
    <source>
        <dbReference type="ARBA" id="ARBA00022692"/>
    </source>
</evidence>
<accession>A0A4P9Z171</accession>
<feature type="region of interest" description="Disordered" evidence="5">
    <location>
        <begin position="314"/>
        <end position="336"/>
    </location>
</feature>
<evidence type="ECO:0000256" key="5">
    <source>
        <dbReference type="SAM" id="MobiDB-lite"/>
    </source>
</evidence>
<feature type="transmembrane region" description="Helical" evidence="6">
    <location>
        <begin position="6"/>
        <end position="26"/>
    </location>
</feature>
<dbReference type="AlphaFoldDB" id="A0A4P9Z171"/>
<feature type="region of interest" description="Disordered" evidence="5">
    <location>
        <begin position="438"/>
        <end position="490"/>
    </location>
</feature>
<dbReference type="EMBL" id="KZ989477">
    <property type="protein sequence ID" value="RKP26233.1"/>
    <property type="molecule type" value="Genomic_DNA"/>
</dbReference>
<keyword evidence="9" id="KW-1185">Reference proteome</keyword>
<feature type="domain" description="MARVEL" evidence="7">
    <location>
        <begin position="9"/>
        <end position="166"/>
    </location>
</feature>
<dbReference type="InterPro" id="IPR008253">
    <property type="entry name" value="Marvel"/>
</dbReference>
<evidence type="ECO:0000256" key="4">
    <source>
        <dbReference type="ARBA" id="ARBA00023136"/>
    </source>
</evidence>
<gene>
    <name evidence="8" type="ORF">SYNPS1DRAFT_21960</name>
</gene>
<feature type="transmembrane region" description="Helical" evidence="6">
    <location>
        <begin position="150"/>
        <end position="169"/>
    </location>
</feature>
<feature type="transmembrane region" description="Helical" evidence="6">
    <location>
        <begin position="88"/>
        <end position="108"/>
    </location>
</feature>
<name>A0A4P9Z171_9FUNG</name>